<name>A0ACC3D7X5_9PEZI</name>
<keyword evidence="2" id="KW-1185">Reference proteome</keyword>
<accession>A0ACC3D7X5</accession>
<dbReference type="EMBL" id="JAWDJW010006907">
    <property type="protein sequence ID" value="KAK3063303.1"/>
    <property type="molecule type" value="Genomic_DNA"/>
</dbReference>
<reference evidence="1" key="1">
    <citation type="submission" date="2024-09" db="EMBL/GenBank/DDBJ databases">
        <title>Black Yeasts Isolated from many extreme environments.</title>
        <authorList>
            <person name="Coleine C."/>
            <person name="Stajich J.E."/>
            <person name="Selbmann L."/>
        </authorList>
    </citation>
    <scope>NUCLEOTIDE SEQUENCE</scope>
    <source>
        <strain evidence="1">CCFEE 5737</strain>
    </source>
</reference>
<sequence length="775" mass="86176">RDPESQLTRPFSYDPDDGLFHGIDTSIPMGSFEETLLGNLEFSNRGSMLLGGKRANLAAAVAQAKAKGNAKTVGNNAPARSGLQSTAEEPGTEPETPPPTERRSQQRERQPSRPQSRQRTQSQPRPSSQSQPVRRLKPGREGIPSVRVLTADEVSLSEKVRSMYDYGDERGAEWSSIAASDAVIEEDNEDADAEHHTQDHSPVSKITTSDSPRSASALRVNRTRLASRNPSARSSFQGAGAESIIIKEEHEIAGGVEDWTDIEGGDVDRYGFIVPRNPDSRGSSTASGARPIRPIQTLHRISTSLQLASSEPRRKRTMRRASSIARSTRSSPNGAAATSIHRRQPSVRSSPHSRSIFSSHSHTSTIKVQSSLRHASNRLPHNRERRFVDEASDMLTLPPGLAGLAAEAEGGKAARAAKRKEWSREEKWRKMAKVIKNPTTKGGGGMTFTFDTRNTKLIERTWKGIPDRWRATAWFAFLQSSADQHRRSGRPTPSVDELVEFFHDAQEQSSADDVQIDVDVPRTINAHIMFRRRYRGGQRLLFRVLHALSLFLDDTGYVQGMAAIAATLLCYYDEEKAFVVLARLWMLRGLDHIYRDEFAGLFETLAQFEKKWLEGDVKGKLEEVGVPATSYGTRWYLTLFNYSIPFPAQLRVWDVFMLLGEAEPPPSFVSSSSSSMFVPRATQVVDTDDIAAAAGAARGTNTNMNTNDGVYKKPDLDVLHATSAALVDATREILLDSDFENTMKVLTSWIPIRDEDLLMKVARAEWRARRASRRR</sequence>
<gene>
    <name evidence="1" type="ORF">LTS18_001522</name>
</gene>
<comment type="caution">
    <text evidence="1">The sequence shown here is derived from an EMBL/GenBank/DDBJ whole genome shotgun (WGS) entry which is preliminary data.</text>
</comment>
<organism evidence="1 2">
    <name type="scientific">Coniosporium uncinatum</name>
    <dbReference type="NCBI Taxonomy" id="93489"/>
    <lineage>
        <taxon>Eukaryota</taxon>
        <taxon>Fungi</taxon>
        <taxon>Dikarya</taxon>
        <taxon>Ascomycota</taxon>
        <taxon>Pezizomycotina</taxon>
        <taxon>Dothideomycetes</taxon>
        <taxon>Dothideomycetes incertae sedis</taxon>
        <taxon>Coniosporium</taxon>
    </lineage>
</organism>
<proteinExistence type="predicted"/>
<dbReference type="Proteomes" id="UP001186974">
    <property type="component" value="Unassembled WGS sequence"/>
</dbReference>
<protein>
    <submittedName>
        <fullName evidence="1">Uncharacterized protein</fullName>
    </submittedName>
</protein>
<feature type="non-terminal residue" evidence="1">
    <location>
        <position position="1"/>
    </location>
</feature>
<evidence type="ECO:0000313" key="1">
    <source>
        <dbReference type="EMBL" id="KAK3063303.1"/>
    </source>
</evidence>
<evidence type="ECO:0000313" key="2">
    <source>
        <dbReference type="Proteomes" id="UP001186974"/>
    </source>
</evidence>